<keyword evidence="2" id="KW-1185">Reference proteome</keyword>
<dbReference type="EMBL" id="CACRXK020004447">
    <property type="protein sequence ID" value="CAB4002783.1"/>
    <property type="molecule type" value="Genomic_DNA"/>
</dbReference>
<accession>A0A7D9E815</accession>
<organism evidence="1 2">
    <name type="scientific">Paramuricea clavata</name>
    <name type="common">Red gorgonian</name>
    <name type="synonym">Violescent sea-whip</name>
    <dbReference type="NCBI Taxonomy" id="317549"/>
    <lineage>
        <taxon>Eukaryota</taxon>
        <taxon>Metazoa</taxon>
        <taxon>Cnidaria</taxon>
        <taxon>Anthozoa</taxon>
        <taxon>Octocorallia</taxon>
        <taxon>Malacalcyonacea</taxon>
        <taxon>Plexauridae</taxon>
        <taxon>Paramuricea</taxon>
    </lineage>
</organism>
<sequence length="203" mass="22673">INKHDISTLLHLAENKMINIVKIHPNFFASSWRCIASTKNPEVYDVRDIYLSSRTDFLGGALFAYLPTLAISFFSGLILNIAYFIPYISFLSVLTFYSLNSWKTVEERYSTLKSLIHKECRSKFKNDNYDAVGIAENDSSDTVVQVSEINNGGNESNNSKQDNNGNKTEVLCIAAFASIVLTVSALPYVMNIVACKSETTLTE</sequence>
<gene>
    <name evidence="1" type="ORF">PACLA_8A007323</name>
</gene>
<feature type="non-terminal residue" evidence="1">
    <location>
        <position position="203"/>
    </location>
</feature>
<dbReference type="Proteomes" id="UP001152795">
    <property type="component" value="Unassembled WGS sequence"/>
</dbReference>
<proteinExistence type="predicted"/>
<name>A0A7D9E815_PARCT</name>
<feature type="non-terminal residue" evidence="1">
    <location>
        <position position="1"/>
    </location>
</feature>
<evidence type="ECO:0000313" key="1">
    <source>
        <dbReference type="EMBL" id="CAB4002783.1"/>
    </source>
</evidence>
<protein>
    <submittedName>
        <fullName evidence="1">Uncharacterized protein</fullName>
    </submittedName>
</protein>
<comment type="caution">
    <text evidence="1">The sequence shown here is derived from an EMBL/GenBank/DDBJ whole genome shotgun (WGS) entry which is preliminary data.</text>
</comment>
<dbReference type="AlphaFoldDB" id="A0A7D9E815"/>
<reference evidence="1" key="1">
    <citation type="submission" date="2020-04" db="EMBL/GenBank/DDBJ databases">
        <authorList>
            <person name="Alioto T."/>
            <person name="Alioto T."/>
            <person name="Gomez Garrido J."/>
        </authorList>
    </citation>
    <scope>NUCLEOTIDE SEQUENCE</scope>
    <source>
        <strain evidence="1">A484AB</strain>
    </source>
</reference>
<evidence type="ECO:0000313" key="2">
    <source>
        <dbReference type="Proteomes" id="UP001152795"/>
    </source>
</evidence>